<organism evidence="1 2">
    <name type="scientific">Symbiobacterium terraclitae</name>
    <dbReference type="NCBI Taxonomy" id="557451"/>
    <lineage>
        <taxon>Bacteria</taxon>
        <taxon>Bacillati</taxon>
        <taxon>Bacillota</taxon>
        <taxon>Clostridia</taxon>
        <taxon>Eubacteriales</taxon>
        <taxon>Symbiobacteriaceae</taxon>
        <taxon>Symbiobacterium</taxon>
    </lineage>
</organism>
<gene>
    <name evidence="1" type="ORF">J2Z79_000602</name>
</gene>
<protein>
    <recommendedName>
        <fullName evidence="3">DUF4878 domain-containing protein</fullName>
    </recommendedName>
</protein>
<evidence type="ECO:0008006" key="3">
    <source>
        <dbReference type="Google" id="ProtNLM"/>
    </source>
</evidence>
<dbReference type="RefSeq" id="WP_209465373.1">
    <property type="nucleotide sequence ID" value="NZ_JAGGLG010000003.1"/>
</dbReference>
<sequence>MTMSRKQYLLAVFGLAVILGLGASIYGRYWSDSAQARKAADRFVAAAVNGDRAAVESLLSWNAEITADDAIALIGNLVQPEVATLVTVEPGDEPRYFVALLGGYRPDGVAVGAQLMVKSEGGRWVVTRTW</sequence>
<proteinExistence type="predicted"/>
<evidence type="ECO:0000313" key="1">
    <source>
        <dbReference type="EMBL" id="MBP2017228.1"/>
    </source>
</evidence>
<evidence type="ECO:0000313" key="2">
    <source>
        <dbReference type="Proteomes" id="UP001519289"/>
    </source>
</evidence>
<keyword evidence="2" id="KW-1185">Reference proteome</keyword>
<name>A0ABS4JNY1_9FIRM</name>
<dbReference type="EMBL" id="JAGGLG010000003">
    <property type="protein sequence ID" value="MBP2017228.1"/>
    <property type="molecule type" value="Genomic_DNA"/>
</dbReference>
<accession>A0ABS4JNY1</accession>
<dbReference type="Proteomes" id="UP001519289">
    <property type="component" value="Unassembled WGS sequence"/>
</dbReference>
<comment type="caution">
    <text evidence="1">The sequence shown here is derived from an EMBL/GenBank/DDBJ whole genome shotgun (WGS) entry which is preliminary data.</text>
</comment>
<reference evidence="1 2" key="1">
    <citation type="submission" date="2021-03" db="EMBL/GenBank/DDBJ databases">
        <title>Genomic Encyclopedia of Type Strains, Phase IV (KMG-IV): sequencing the most valuable type-strain genomes for metagenomic binning, comparative biology and taxonomic classification.</title>
        <authorList>
            <person name="Goeker M."/>
        </authorList>
    </citation>
    <scope>NUCLEOTIDE SEQUENCE [LARGE SCALE GENOMIC DNA]</scope>
    <source>
        <strain evidence="1 2">DSM 27138</strain>
    </source>
</reference>